<evidence type="ECO:0000313" key="3">
    <source>
        <dbReference type="Proteomes" id="UP001501578"/>
    </source>
</evidence>
<dbReference type="Gene3D" id="2.40.160.20">
    <property type="match status" value="1"/>
</dbReference>
<dbReference type="PANTHER" id="PTHR37315:SF1">
    <property type="entry name" value="UPF0311 PROTEIN BLR7842"/>
    <property type="match status" value="1"/>
</dbReference>
<sequence length="153" mass="16829">MRPVRPHLEPLALFRLPVAAVHEVGQTPHGRRRVIDVAEGRFDGERFSGRVLGGGDWQLVHADGSASLDSRHTLRTDDGALLQLSATGVRHGPAEVLAALGRGEPVDPAAYYFRLALRFETADPAYRWLNHRLTVASGARTPREVVFEAYTLT</sequence>
<comment type="caution">
    <text evidence="2">The sequence shown here is derived from an EMBL/GenBank/DDBJ whole genome shotgun (WGS) entry which is preliminary data.</text>
</comment>
<protein>
    <recommendedName>
        <fullName evidence="1">UPF0311 protein GCM10009560_15200</fullName>
    </recommendedName>
</protein>
<dbReference type="Pfam" id="PF11578">
    <property type="entry name" value="DUF3237"/>
    <property type="match status" value="1"/>
</dbReference>
<dbReference type="HAMAP" id="MF_00775">
    <property type="entry name" value="UPF0311"/>
    <property type="match status" value="1"/>
</dbReference>
<comment type="similarity">
    <text evidence="1">Belongs to the UPF0311 family.</text>
</comment>
<dbReference type="InterPro" id="IPR020915">
    <property type="entry name" value="UPF0311"/>
</dbReference>
<keyword evidence="3" id="KW-1185">Reference proteome</keyword>
<reference evidence="3" key="1">
    <citation type="journal article" date="2019" name="Int. J. Syst. Evol. Microbiol.">
        <title>The Global Catalogue of Microorganisms (GCM) 10K type strain sequencing project: providing services to taxonomists for standard genome sequencing and annotation.</title>
        <authorList>
            <consortium name="The Broad Institute Genomics Platform"/>
            <consortium name="The Broad Institute Genome Sequencing Center for Infectious Disease"/>
            <person name="Wu L."/>
            <person name="Ma J."/>
        </authorList>
    </citation>
    <scope>NUCLEOTIDE SEQUENCE [LARGE SCALE GENOMIC DNA]</scope>
    <source>
        <strain evidence="3">JCM 11136</strain>
    </source>
</reference>
<name>A0ABP3ZDJ3_9ACTN</name>
<accession>A0ABP3ZDJ3</accession>
<dbReference type="EMBL" id="BAAAHQ010000006">
    <property type="protein sequence ID" value="GAA0918341.1"/>
    <property type="molecule type" value="Genomic_DNA"/>
</dbReference>
<evidence type="ECO:0000256" key="1">
    <source>
        <dbReference type="HAMAP-Rule" id="MF_00775"/>
    </source>
</evidence>
<dbReference type="Proteomes" id="UP001501578">
    <property type="component" value="Unassembled WGS sequence"/>
</dbReference>
<dbReference type="PANTHER" id="PTHR37315">
    <property type="entry name" value="UPF0311 PROTEIN BLR7842"/>
    <property type="match status" value="1"/>
</dbReference>
<proteinExistence type="inferred from homology"/>
<organism evidence="2 3">
    <name type="scientific">Nonomuraea longicatena</name>
    <dbReference type="NCBI Taxonomy" id="83682"/>
    <lineage>
        <taxon>Bacteria</taxon>
        <taxon>Bacillati</taxon>
        <taxon>Actinomycetota</taxon>
        <taxon>Actinomycetes</taxon>
        <taxon>Streptosporangiales</taxon>
        <taxon>Streptosporangiaceae</taxon>
        <taxon>Nonomuraea</taxon>
    </lineage>
</organism>
<gene>
    <name evidence="2" type="ORF">GCM10009560_15200</name>
</gene>
<evidence type="ECO:0000313" key="2">
    <source>
        <dbReference type="EMBL" id="GAA0918341.1"/>
    </source>
</evidence>